<dbReference type="EMBL" id="JARAOO010000011">
    <property type="protein sequence ID" value="KAJ7950030.1"/>
    <property type="molecule type" value="Genomic_DNA"/>
</dbReference>
<organism evidence="4 5">
    <name type="scientific">Quillaja saponaria</name>
    <name type="common">Soap bark tree</name>
    <dbReference type="NCBI Taxonomy" id="32244"/>
    <lineage>
        <taxon>Eukaryota</taxon>
        <taxon>Viridiplantae</taxon>
        <taxon>Streptophyta</taxon>
        <taxon>Embryophyta</taxon>
        <taxon>Tracheophyta</taxon>
        <taxon>Spermatophyta</taxon>
        <taxon>Magnoliopsida</taxon>
        <taxon>eudicotyledons</taxon>
        <taxon>Gunneridae</taxon>
        <taxon>Pentapetalae</taxon>
        <taxon>rosids</taxon>
        <taxon>fabids</taxon>
        <taxon>Fabales</taxon>
        <taxon>Quillajaceae</taxon>
        <taxon>Quillaja</taxon>
    </lineage>
</organism>
<name>A0AAD7L1S1_QUISA</name>
<dbReference type="PANTHER" id="PTHR13234:SF27">
    <property type="entry name" value="GAMMA INTERFERON INDUCIBLE LYSOSOMAL THIOL REDUCTASE"/>
    <property type="match status" value="1"/>
</dbReference>
<sequence length="229" mass="25611">MASPRIVITIVMAFVSLCFIFESHASTSSSSSRSEGFNVEVSAIGSQKVDLSVYYDSLCPYCSTFIVKNLVQVFDKGLIKIVNLRLIPWGNAYINKTNNVIVCQKGPDECKLNIVEACVINIWPDVNKHYAVIYCFEFLAIEGRQESWQSCFSSLGLLKKPILDCYNSGNGTLLEQKYAIEALHLYPPHSFLPWVVVNKQPIGKDYQNFVSYVCRAYTGNAVPAACKVH</sequence>
<feature type="signal peptide" evidence="3">
    <location>
        <begin position="1"/>
        <end position="25"/>
    </location>
</feature>
<dbReference type="InterPro" id="IPR004911">
    <property type="entry name" value="Interferon-induced_GILT"/>
</dbReference>
<evidence type="ECO:0000256" key="1">
    <source>
        <dbReference type="ARBA" id="ARBA00005679"/>
    </source>
</evidence>
<dbReference type="AlphaFoldDB" id="A0AAD7L1S1"/>
<feature type="chain" id="PRO_5042092226" evidence="3">
    <location>
        <begin position="26"/>
        <end position="229"/>
    </location>
</feature>
<keyword evidence="3" id="KW-0732">Signal</keyword>
<protein>
    <submittedName>
        <fullName evidence="4">Gamma-interferon-inducible lysosomal thiol reductase-like</fullName>
    </submittedName>
</protein>
<evidence type="ECO:0000313" key="4">
    <source>
        <dbReference type="EMBL" id="KAJ7950030.1"/>
    </source>
</evidence>
<dbReference type="Proteomes" id="UP001163823">
    <property type="component" value="Chromosome 11"/>
</dbReference>
<evidence type="ECO:0000256" key="2">
    <source>
        <dbReference type="ARBA" id="ARBA00023180"/>
    </source>
</evidence>
<proteinExistence type="inferred from homology"/>
<dbReference type="KEGG" id="qsa:O6P43_026272"/>
<evidence type="ECO:0000256" key="3">
    <source>
        <dbReference type="SAM" id="SignalP"/>
    </source>
</evidence>
<gene>
    <name evidence="4" type="ORF">O6P43_026272</name>
</gene>
<comment type="similarity">
    <text evidence="1">Belongs to the GILT family.</text>
</comment>
<reference evidence="4" key="1">
    <citation type="journal article" date="2023" name="Science">
        <title>Elucidation of the pathway for biosynthesis of saponin adjuvants from the soapbark tree.</title>
        <authorList>
            <person name="Reed J."/>
            <person name="Orme A."/>
            <person name="El-Demerdash A."/>
            <person name="Owen C."/>
            <person name="Martin L.B.B."/>
            <person name="Misra R.C."/>
            <person name="Kikuchi S."/>
            <person name="Rejzek M."/>
            <person name="Martin A.C."/>
            <person name="Harkess A."/>
            <person name="Leebens-Mack J."/>
            <person name="Louveau T."/>
            <person name="Stephenson M.J."/>
            <person name="Osbourn A."/>
        </authorList>
    </citation>
    <scope>NUCLEOTIDE SEQUENCE</scope>
    <source>
        <strain evidence="4">S10</strain>
    </source>
</reference>
<evidence type="ECO:0000313" key="5">
    <source>
        <dbReference type="Proteomes" id="UP001163823"/>
    </source>
</evidence>
<dbReference type="GO" id="GO:0016671">
    <property type="term" value="F:oxidoreductase activity, acting on a sulfur group of donors, disulfide as acceptor"/>
    <property type="evidence" value="ECO:0007669"/>
    <property type="project" value="InterPro"/>
</dbReference>
<comment type="caution">
    <text evidence="4">The sequence shown here is derived from an EMBL/GenBank/DDBJ whole genome shotgun (WGS) entry which is preliminary data.</text>
</comment>
<accession>A0AAD7L1S1</accession>
<dbReference type="Pfam" id="PF03227">
    <property type="entry name" value="GILT"/>
    <property type="match status" value="1"/>
</dbReference>
<keyword evidence="5" id="KW-1185">Reference proteome</keyword>
<keyword evidence="2" id="KW-0325">Glycoprotein</keyword>
<dbReference type="PANTHER" id="PTHR13234">
    <property type="entry name" value="GAMMA-INTERFERON INDUCIBLE LYSOSOMAL THIOL REDUCTASE GILT"/>
    <property type="match status" value="1"/>
</dbReference>